<dbReference type="EMBL" id="JAHAIK010000020">
    <property type="protein sequence ID" value="MBS5965417.1"/>
    <property type="molecule type" value="Genomic_DNA"/>
</dbReference>
<reference evidence="3" key="2">
    <citation type="submission" date="2017-04" db="EMBL/GenBank/DDBJ databases">
        <title>Finegoldia magna isolated from orthopedic joint implant-associated infections.</title>
        <authorList>
            <person name="Bjorklund S."/>
            <person name="Bruggemann H."/>
            <person name="Jensen A."/>
            <person name="Hellmark B."/>
            <person name="Soderquist B."/>
        </authorList>
    </citation>
    <scope>NUCLEOTIDE SEQUENCE [LARGE SCALE GENOMIC DNA]</scope>
    <source>
        <strain evidence="3">CCUG 54800</strain>
    </source>
</reference>
<dbReference type="EMBL" id="NDYC01000010">
    <property type="protein sequence ID" value="OXZ28430.1"/>
    <property type="molecule type" value="Genomic_DNA"/>
</dbReference>
<dbReference type="Proteomes" id="UP000730862">
    <property type="component" value="Unassembled WGS sequence"/>
</dbReference>
<comment type="caution">
    <text evidence="2">The sequence shown here is derived from an EMBL/GenBank/DDBJ whole genome shotgun (WGS) entry which is preliminary data.</text>
</comment>
<dbReference type="AlphaFoldDB" id="A0A233V0J2"/>
<keyword evidence="2" id="KW-0067">ATP-binding</keyword>
<reference evidence="1" key="3">
    <citation type="submission" date="2021-02" db="EMBL/GenBank/DDBJ databases">
        <title>Infant gut strain persistence is associated with maternal origin, phylogeny, and functional potential including surface adhesion and iron acquisition.</title>
        <authorList>
            <person name="Lou Y.C."/>
        </authorList>
    </citation>
    <scope>NUCLEOTIDE SEQUENCE</scope>
    <source>
        <strain evidence="1">L3_058_000G1_dasL3_058_000G1_concoct_72</strain>
    </source>
</reference>
<evidence type="ECO:0000313" key="3">
    <source>
        <dbReference type="Proteomes" id="UP000215413"/>
    </source>
</evidence>
<proteinExistence type="predicted"/>
<evidence type="ECO:0000313" key="1">
    <source>
        <dbReference type="EMBL" id="MBS5965417.1"/>
    </source>
</evidence>
<dbReference type="Proteomes" id="UP000215413">
    <property type="component" value="Unassembled WGS sequence"/>
</dbReference>
<keyword evidence="2" id="KW-0547">Nucleotide-binding</keyword>
<organism evidence="2 3">
    <name type="scientific">Finegoldia magna</name>
    <name type="common">Peptostreptococcus magnus</name>
    <dbReference type="NCBI Taxonomy" id="1260"/>
    <lineage>
        <taxon>Bacteria</taxon>
        <taxon>Bacillati</taxon>
        <taxon>Bacillota</taxon>
        <taxon>Tissierellia</taxon>
        <taxon>Tissierellales</taxon>
        <taxon>Peptoniphilaceae</taxon>
        <taxon>Finegoldia</taxon>
    </lineage>
</organism>
<gene>
    <name evidence="2" type="ORF">B9N49_01875</name>
    <name evidence="1" type="ORF">KIA07_07125</name>
</gene>
<protein>
    <submittedName>
        <fullName evidence="2">ABC transporter ATP-binding protein</fullName>
    </submittedName>
</protein>
<dbReference type="RefSeq" id="WP_094205282.1">
    <property type="nucleotide sequence ID" value="NZ_JAHAIK010000020.1"/>
</dbReference>
<dbReference type="GO" id="GO:0005524">
    <property type="term" value="F:ATP binding"/>
    <property type="evidence" value="ECO:0007669"/>
    <property type="project" value="UniProtKB-KW"/>
</dbReference>
<accession>A0A233V0J2</accession>
<reference evidence="2" key="1">
    <citation type="journal article" date="2017" name="J. Clin. Microbiol.">
        <title>Finegoldia magna Isolated from Orthopedic Joint Implant-Associated Infections.</title>
        <authorList>
            <person name="Soderquist B."/>
            <person name="Bjorklund S."/>
            <person name="Hellmark B."/>
            <person name="Jensen A."/>
            <person name="Bruggemann H."/>
        </authorList>
    </citation>
    <scope>NUCLEOTIDE SEQUENCE</scope>
    <source>
        <strain evidence="2">CCUG 54800</strain>
    </source>
</reference>
<sequence>MDIVFENYSTNYFENLTGKITQNCQIFSNKITLDKFIAVLMNVKYANGKMLIDGKISNNVISKYRGFYVVDEFMLYEHLNVYDNLSLALRSMKMSPVTIYRRIESLNESLNVDLDNKLKECDDDTIIKLFYAKVVLAQSQFVIIKNYNNYTKIFAKKNMRKLTQMFDEKNINYIILCDKKKKLVDDLPILKLGKSRISDVK</sequence>
<evidence type="ECO:0000313" key="2">
    <source>
        <dbReference type="EMBL" id="OXZ28430.1"/>
    </source>
</evidence>
<name>A0A233V0J2_FINMA</name>